<evidence type="ECO:0000256" key="10">
    <source>
        <dbReference type="ARBA" id="ARBA00023136"/>
    </source>
</evidence>
<dbReference type="InterPro" id="IPR000727">
    <property type="entry name" value="T_SNARE_dom"/>
</dbReference>
<gene>
    <name evidence="15" type="ORF">DEO72_LG9g1979</name>
</gene>
<comment type="function">
    <text evidence="12">Required for vesicular transport from the ER to the Golgi complex. Functions as a SNARE associated with ER-derived vesicles.</text>
</comment>
<dbReference type="SMART" id="SM00397">
    <property type="entry name" value="t_SNARE"/>
    <property type="match status" value="1"/>
</dbReference>
<feature type="region of interest" description="Disordered" evidence="13">
    <location>
        <begin position="434"/>
        <end position="458"/>
    </location>
</feature>
<dbReference type="SUPFAM" id="SSF58038">
    <property type="entry name" value="SNARE fusion complex"/>
    <property type="match status" value="1"/>
</dbReference>
<protein>
    <submittedName>
        <fullName evidence="15">Blocked early in transport 1</fullName>
    </submittedName>
</protein>
<evidence type="ECO:0000256" key="1">
    <source>
        <dbReference type="ARBA" id="ARBA00004163"/>
    </source>
</evidence>
<dbReference type="GO" id="GO:0000139">
    <property type="term" value="C:Golgi membrane"/>
    <property type="evidence" value="ECO:0007669"/>
    <property type="project" value="UniProtKB-SubCell"/>
</dbReference>
<evidence type="ECO:0000256" key="4">
    <source>
        <dbReference type="ARBA" id="ARBA00022692"/>
    </source>
</evidence>
<keyword evidence="5" id="KW-0256">Endoplasmic reticulum</keyword>
<evidence type="ECO:0000256" key="12">
    <source>
        <dbReference type="ARBA" id="ARBA00060029"/>
    </source>
</evidence>
<reference evidence="15 16" key="1">
    <citation type="submission" date="2019-04" db="EMBL/GenBank/DDBJ databases">
        <title>An improved genome assembly and genetic linkage map for asparagus bean, Vigna unguiculata ssp. sesquipedialis.</title>
        <authorList>
            <person name="Xia Q."/>
            <person name="Zhang R."/>
            <person name="Dong Y."/>
        </authorList>
    </citation>
    <scope>NUCLEOTIDE SEQUENCE [LARGE SCALE GENOMIC DNA]</scope>
    <source>
        <tissue evidence="15">Leaf</tissue>
    </source>
</reference>
<keyword evidence="3" id="KW-0813">Transport</keyword>
<dbReference type="Proteomes" id="UP000501690">
    <property type="component" value="Linkage Group LG9"/>
</dbReference>
<dbReference type="GO" id="GO:0015031">
    <property type="term" value="P:protein transport"/>
    <property type="evidence" value="ECO:0007669"/>
    <property type="project" value="UniProtKB-KW"/>
</dbReference>
<dbReference type="Gene3D" id="1.20.5.110">
    <property type="match status" value="1"/>
</dbReference>
<dbReference type="InterPro" id="IPR039899">
    <property type="entry name" value="BET1_SNARE"/>
</dbReference>
<feature type="compositionally biased region" description="Basic and acidic residues" evidence="13">
    <location>
        <begin position="434"/>
        <end position="444"/>
    </location>
</feature>
<evidence type="ECO:0000256" key="9">
    <source>
        <dbReference type="ARBA" id="ARBA00023054"/>
    </source>
</evidence>
<evidence type="ECO:0000256" key="11">
    <source>
        <dbReference type="ARBA" id="ARBA00037962"/>
    </source>
</evidence>
<evidence type="ECO:0000256" key="2">
    <source>
        <dbReference type="ARBA" id="ARBA00004409"/>
    </source>
</evidence>
<comment type="subcellular location">
    <subcellularLocation>
        <location evidence="1">Endoplasmic reticulum membrane</location>
        <topology evidence="1">Single-pass type IV membrane protein</topology>
    </subcellularLocation>
    <subcellularLocation>
        <location evidence="2">Golgi apparatus membrane</location>
        <topology evidence="2">Single-pass type IV membrane protein</topology>
    </subcellularLocation>
</comment>
<keyword evidence="9" id="KW-0175">Coiled coil</keyword>
<feature type="domain" description="T-SNARE coiled-coil homology" evidence="14">
    <location>
        <begin position="35"/>
        <end position="97"/>
    </location>
</feature>
<dbReference type="EMBL" id="CP039353">
    <property type="protein sequence ID" value="QCE06964.1"/>
    <property type="molecule type" value="Genomic_DNA"/>
</dbReference>
<proteinExistence type="inferred from homology"/>
<evidence type="ECO:0000256" key="13">
    <source>
        <dbReference type="SAM" id="MobiDB-lite"/>
    </source>
</evidence>
<dbReference type="FunFam" id="1.20.5.110:FF:000033">
    <property type="entry name" value="bet1-like SNARE 1-1"/>
    <property type="match status" value="1"/>
</dbReference>
<dbReference type="AlphaFoldDB" id="A0A4D6N264"/>
<dbReference type="CDD" id="cd15853">
    <property type="entry name" value="SNARE_Bet1"/>
    <property type="match status" value="1"/>
</dbReference>
<evidence type="ECO:0000256" key="3">
    <source>
        <dbReference type="ARBA" id="ARBA00022448"/>
    </source>
</evidence>
<evidence type="ECO:0000256" key="7">
    <source>
        <dbReference type="ARBA" id="ARBA00022989"/>
    </source>
</evidence>
<evidence type="ECO:0000256" key="5">
    <source>
        <dbReference type="ARBA" id="ARBA00022824"/>
    </source>
</evidence>
<evidence type="ECO:0000256" key="8">
    <source>
        <dbReference type="ARBA" id="ARBA00023034"/>
    </source>
</evidence>
<dbReference type="PANTHER" id="PTHR12791">
    <property type="entry name" value="GOLGI SNARE BET1-RELATED"/>
    <property type="match status" value="1"/>
</dbReference>
<dbReference type="GO" id="GO:0005789">
    <property type="term" value="C:endoplasmic reticulum membrane"/>
    <property type="evidence" value="ECO:0007669"/>
    <property type="project" value="UniProtKB-SubCell"/>
</dbReference>
<keyword evidence="16" id="KW-1185">Reference proteome</keyword>
<sequence>MNARRDGRNNRVALFDGIEEGGIRASSLYSTSSHEIDEHDNEQALEGLQDRVNLLKRLSGDINEEVDSHNRMLDRMGNDMDSSRGVLSGTMDKFKMSNSTDLPARSQTQVIEQLRTSTLAVTIKSMNVPAHDIVKHLLVQAQHHKHAKHKPIEHTALYAIAWRCLSTKTRYSSTDRLTKLSRRQAVHHQSRKTTHDSCIAWRAFNASRRFLKKFQKCENQVNFDQAQASQLRVVSTLTAQCEVNDNYRCGSSMKMEARVSCVRWRKMMTWQCMVGQFSKWRIMTRVIIWFDRFGSSLLHSILTVHSPISYSSHYAAMLRSCLYSIIDEIHYQLIILPIKTCHTKFQPTSQFAHIDNLQPGTIQHHYQVLGVRFTEVVTQQPTLSSFTLESPQCHEIQIVIRSIAKPMQTRALFMQLHRNTECWTIVTITTHSREANGKLHEPPQGKKPYATPSSYLHA</sequence>
<organism evidence="15 16">
    <name type="scientific">Vigna unguiculata</name>
    <name type="common">Cowpea</name>
    <dbReference type="NCBI Taxonomy" id="3917"/>
    <lineage>
        <taxon>Eukaryota</taxon>
        <taxon>Viridiplantae</taxon>
        <taxon>Streptophyta</taxon>
        <taxon>Embryophyta</taxon>
        <taxon>Tracheophyta</taxon>
        <taxon>Spermatophyta</taxon>
        <taxon>Magnoliopsida</taxon>
        <taxon>eudicotyledons</taxon>
        <taxon>Gunneridae</taxon>
        <taxon>Pentapetalae</taxon>
        <taxon>rosids</taxon>
        <taxon>fabids</taxon>
        <taxon>Fabales</taxon>
        <taxon>Fabaceae</taxon>
        <taxon>Papilionoideae</taxon>
        <taxon>50 kb inversion clade</taxon>
        <taxon>NPAAA clade</taxon>
        <taxon>indigoferoid/millettioid clade</taxon>
        <taxon>Phaseoleae</taxon>
        <taxon>Vigna</taxon>
    </lineage>
</organism>
<dbReference type="PROSITE" id="PS50192">
    <property type="entry name" value="T_SNARE"/>
    <property type="match status" value="1"/>
</dbReference>
<name>A0A4D6N264_VIGUN</name>
<keyword evidence="8" id="KW-0333">Golgi apparatus</keyword>
<evidence type="ECO:0000256" key="6">
    <source>
        <dbReference type="ARBA" id="ARBA00022927"/>
    </source>
</evidence>
<evidence type="ECO:0000313" key="15">
    <source>
        <dbReference type="EMBL" id="QCE06964.1"/>
    </source>
</evidence>
<keyword evidence="7" id="KW-1133">Transmembrane helix</keyword>
<comment type="similarity">
    <text evidence="11">Belongs to the BET1 family.</text>
</comment>
<evidence type="ECO:0000313" key="16">
    <source>
        <dbReference type="Proteomes" id="UP000501690"/>
    </source>
</evidence>
<keyword evidence="6" id="KW-0653">Protein transport</keyword>
<keyword evidence="4" id="KW-0812">Transmembrane</keyword>
<accession>A0A4D6N264</accession>
<keyword evidence="10" id="KW-0472">Membrane</keyword>
<evidence type="ECO:0000259" key="14">
    <source>
        <dbReference type="PROSITE" id="PS50192"/>
    </source>
</evidence>